<dbReference type="PRINTS" id="PR00411">
    <property type="entry name" value="PNDRDTASEI"/>
</dbReference>
<keyword evidence="7" id="KW-0676">Redox-active center</keyword>
<reference evidence="10 11" key="1">
    <citation type="submission" date="2014-06" db="EMBL/GenBank/DDBJ databases">
        <title>Genetic determinant of reutericyclin biosynthesis of Lactobacillus reuteri.</title>
        <authorList>
            <person name="Lin X."/>
            <person name="Duar R."/>
            <person name="Walter J."/>
            <person name="Gaenzle M."/>
        </authorList>
    </citation>
    <scope>NUCLEOTIDE SEQUENCE [LARGE SCALE GENOMIC DNA]</scope>
    <source>
        <strain evidence="10 11">LTH2584</strain>
    </source>
</reference>
<evidence type="ECO:0000313" key="11">
    <source>
        <dbReference type="Proteomes" id="UP000027731"/>
    </source>
</evidence>
<evidence type="ECO:0000256" key="6">
    <source>
        <dbReference type="ARBA" id="ARBA00023097"/>
    </source>
</evidence>
<keyword evidence="5" id="KW-0560">Oxidoreductase</keyword>
<dbReference type="EMBL" id="JOSX01000019">
    <property type="protein sequence ID" value="KEK14958.1"/>
    <property type="molecule type" value="Genomic_DNA"/>
</dbReference>
<dbReference type="GO" id="GO:0016491">
    <property type="term" value="F:oxidoreductase activity"/>
    <property type="evidence" value="ECO:0007669"/>
    <property type="project" value="UniProtKB-KW"/>
</dbReference>
<dbReference type="PANTHER" id="PTHR43429">
    <property type="entry name" value="PYRIDINE NUCLEOTIDE-DISULFIDE OXIDOREDUCTASE DOMAIN-CONTAINING"/>
    <property type="match status" value="1"/>
</dbReference>
<sequence>MRVIIIGCTFAGMTAASQILRSHPETEVTIYDRNAVVPSITYDINDYDDQDAEQPRLRTELSPDQLSLKGADIKMGSLVMKVDPAQKMIKVMGMLDDATSEEHYDKLIIATDSRSEAPALKGVDSSNVTLIKDQQDAKAALLLSVIDQQIAVIGNDPLSLGLVDAYRQKGKEVTLFTNGEPILHHNFEEEYSRRALEILTTANIKVVTDEHVTELDDNGIGITVATDGGSYSVSRAIVAAGQKPDTSIFEGVVEMDENGVIAVNEFIQTSDPDIYAIGGSTTIHYNPTGKDIYKPQPTEAVRQAVIVAQNINGGQVKDSGTQLSMSLNLDGTYMASLGLTYERAKAAGFDADTVTIEDNYRPEFMPTTTPVLMTLIWDKDTQRILGAQMMSKHDISETLSLISLCIQNQNTIEFLGMYDTMFQPNFDRPFNYVNILGQAAMAKAGIE</sequence>
<feature type="domain" description="FAD/NAD(P)-binding" evidence="9">
    <location>
        <begin position="1"/>
        <end position="281"/>
    </location>
</feature>
<evidence type="ECO:0000259" key="8">
    <source>
        <dbReference type="Pfam" id="PF02852"/>
    </source>
</evidence>
<proteinExistence type="inferred from homology"/>
<name>A0A073JP16_LIMRT</name>
<dbReference type="Pfam" id="PF07992">
    <property type="entry name" value="Pyr_redox_2"/>
    <property type="match status" value="1"/>
</dbReference>
<evidence type="ECO:0000256" key="7">
    <source>
        <dbReference type="ARBA" id="ARBA00023284"/>
    </source>
</evidence>
<keyword evidence="4" id="KW-0274">FAD</keyword>
<dbReference type="PANTHER" id="PTHR43429:SF1">
    <property type="entry name" value="NAD(P)H SULFUR OXIDOREDUCTASE (COA-DEPENDENT)"/>
    <property type="match status" value="1"/>
</dbReference>
<dbReference type="Gene3D" id="3.30.390.30">
    <property type="match status" value="1"/>
</dbReference>
<evidence type="ECO:0000256" key="1">
    <source>
        <dbReference type="ARBA" id="ARBA00001974"/>
    </source>
</evidence>
<evidence type="ECO:0000256" key="3">
    <source>
        <dbReference type="ARBA" id="ARBA00022630"/>
    </source>
</evidence>
<dbReference type="SUPFAM" id="SSF55424">
    <property type="entry name" value="FAD/NAD-linked reductases, dimerisation (C-terminal) domain"/>
    <property type="match status" value="1"/>
</dbReference>
<evidence type="ECO:0000259" key="9">
    <source>
        <dbReference type="Pfam" id="PF07992"/>
    </source>
</evidence>
<dbReference type="SUPFAM" id="SSF51905">
    <property type="entry name" value="FAD/NAD(P)-binding domain"/>
    <property type="match status" value="1"/>
</dbReference>
<keyword evidence="6" id="KW-0558">Oxidation</keyword>
<gene>
    <name evidence="10" type="ORF">LR3_04785</name>
</gene>
<dbReference type="InterPro" id="IPR016156">
    <property type="entry name" value="FAD/NAD-linked_Rdtase_dimer_sf"/>
</dbReference>
<dbReference type="InterPro" id="IPR004099">
    <property type="entry name" value="Pyr_nucl-diS_OxRdtase_dimer"/>
</dbReference>
<dbReference type="Pfam" id="PF02852">
    <property type="entry name" value="Pyr_redox_dim"/>
    <property type="match status" value="1"/>
</dbReference>
<evidence type="ECO:0000313" key="10">
    <source>
        <dbReference type="EMBL" id="KEK14958.1"/>
    </source>
</evidence>
<dbReference type="InterPro" id="IPR050260">
    <property type="entry name" value="FAD-bd_OxRdtase"/>
</dbReference>
<feature type="domain" description="Pyridine nucleotide-disulphide oxidoreductase dimerisation" evidence="8">
    <location>
        <begin position="334"/>
        <end position="427"/>
    </location>
</feature>
<dbReference type="PRINTS" id="PR00368">
    <property type="entry name" value="FADPNR"/>
</dbReference>
<comment type="similarity">
    <text evidence="2">Belongs to the class-III pyridine nucleotide-disulfide oxidoreductase family.</text>
</comment>
<evidence type="ECO:0000256" key="4">
    <source>
        <dbReference type="ARBA" id="ARBA00022827"/>
    </source>
</evidence>
<dbReference type="AlphaFoldDB" id="A0A073JP16"/>
<dbReference type="Gene3D" id="3.50.50.60">
    <property type="entry name" value="FAD/NAD(P)-binding domain"/>
    <property type="match status" value="2"/>
</dbReference>
<dbReference type="InterPro" id="IPR036188">
    <property type="entry name" value="FAD/NAD-bd_sf"/>
</dbReference>
<evidence type="ECO:0000256" key="5">
    <source>
        <dbReference type="ARBA" id="ARBA00023002"/>
    </source>
</evidence>
<comment type="caution">
    <text evidence="10">The sequence shown here is derived from an EMBL/GenBank/DDBJ whole genome shotgun (WGS) entry which is preliminary data.</text>
</comment>
<organism evidence="10 11">
    <name type="scientific">Limosilactobacillus reuteri</name>
    <name type="common">Lactobacillus reuteri</name>
    <dbReference type="NCBI Taxonomy" id="1598"/>
    <lineage>
        <taxon>Bacteria</taxon>
        <taxon>Bacillati</taxon>
        <taxon>Bacillota</taxon>
        <taxon>Bacilli</taxon>
        <taxon>Lactobacillales</taxon>
        <taxon>Lactobacillaceae</taxon>
        <taxon>Limosilactobacillus</taxon>
    </lineage>
</organism>
<dbReference type="PATRIC" id="fig|1598.90.peg.1199"/>
<dbReference type="InterPro" id="IPR023753">
    <property type="entry name" value="FAD/NAD-binding_dom"/>
</dbReference>
<protein>
    <submittedName>
        <fullName evidence="10">NADH oxidase</fullName>
    </submittedName>
</protein>
<evidence type="ECO:0000256" key="2">
    <source>
        <dbReference type="ARBA" id="ARBA00009130"/>
    </source>
</evidence>
<dbReference type="Proteomes" id="UP000027731">
    <property type="component" value="Unassembled WGS sequence"/>
</dbReference>
<accession>A0A073JP16</accession>
<comment type="cofactor">
    <cofactor evidence="1">
        <name>FAD</name>
        <dbReference type="ChEBI" id="CHEBI:57692"/>
    </cofactor>
</comment>
<keyword evidence="3" id="KW-0285">Flavoprotein</keyword>